<evidence type="ECO:0000256" key="6">
    <source>
        <dbReference type="SAM" id="Phobius"/>
    </source>
</evidence>
<evidence type="ECO:0000313" key="8">
    <source>
        <dbReference type="EMBL" id="PWK20855.1"/>
    </source>
</evidence>
<feature type="transmembrane region" description="Helical" evidence="6">
    <location>
        <begin position="358"/>
        <end position="381"/>
    </location>
</feature>
<feature type="domain" description="SSD" evidence="7">
    <location>
        <begin position="643"/>
        <end position="769"/>
    </location>
</feature>
<dbReference type="Gene3D" id="1.20.1640.10">
    <property type="entry name" value="Multidrug efflux transporter AcrB transmembrane domain"/>
    <property type="match status" value="2"/>
</dbReference>
<evidence type="ECO:0000256" key="1">
    <source>
        <dbReference type="ARBA" id="ARBA00004651"/>
    </source>
</evidence>
<evidence type="ECO:0000256" key="2">
    <source>
        <dbReference type="ARBA" id="ARBA00022475"/>
    </source>
</evidence>
<dbReference type="GO" id="GO:0005886">
    <property type="term" value="C:plasma membrane"/>
    <property type="evidence" value="ECO:0007669"/>
    <property type="project" value="UniProtKB-SubCell"/>
</dbReference>
<feature type="transmembrane region" description="Helical" evidence="6">
    <location>
        <begin position="671"/>
        <end position="691"/>
    </location>
</feature>
<protein>
    <recommendedName>
        <fullName evidence="7">SSD domain-containing protein</fullName>
    </recommendedName>
</protein>
<feature type="transmembrane region" description="Helical" evidence="6">
    <location>
        <begin position="255"/>
        <end position="275"/>
    </location>
</feature>
<feature type="transmembrane region" description="Helical" evidence="6">
    <location>
        <begin position="281"/>
        <end position="302"/>
    </location>
</feature>
<evidence type="ECO:0000256" key="5">
    <source>
        <dbReference type="ARBA" id="ARBA00023136"/>
    </source>
</evidence>
<dbReference type="PROSITE" id="PS50156">
    <property type="entry name" value="SSD"/>
    <property type="match status" value="2"/>
</dbReference>
<gene>
    <name evidence="8" type="ORF">LX78_00561</name>
</gene>
<dbReference type="InterPro" id="IPR004869">
    <property type="entry name" value="MMPL_dom"/>
</dbReference>
<feature type="transmembrane region" description="Helical" evidence="6">
    <location>
        <begin position="617"/>
        <end position="636"/>
    </location>
</feature>
<name>A0A316DSB6_9FLAO</name>
<feature type="transmembrane region" description="Helical" evidence="6">
    <location>
        <begin position="742"/>
        <end position="763"/>
    </location>
</feature>
<dbReference type="Pfam" id="PF03176">
    <property type="entry name" value="MMPL"/>
    <property type="match status" value="2"/>
</dbReference>
<keyword evidence="2" id="KW-1003">Cell membrane</keyword>
<comment type="caution">
    <text evidence="8">The sequence shown here is derived from an EMBL/GenBank/DDBJ whole genome shotgun (WGS) entry which is preliminary data.</text>
</comment>
<keyword evidence="3 6" id="KW-0812">Transmembrane</keyword>
<accession>A0A316DSB6</accession>
<keyword evidence="4 6" id="KW-1133">Transmembrane helix</keyword>
<keyword evidence="9" id="KW-1185">Reference proteome</keyword>
<feature type="transmembrane region" description="Helical" evidence="6">
    <location>
        <begin position="229"/>
        <end position="248"/>
    </location>
</feature>
<dbReference type="InterPro" id="IPR050545">
    <property type="entry name" value="Mycobact_MmpL"/>
</dbReference>
<feature type="transmembrane region" description="Helical" evidence="6">
    <location>
        <begin position="21"/>
        <end position="39"/>
    </location>
</feature>
<keyword evidence="5 6" id="KW-0472">Membrane</keyword>
<dbReference type="InterPro" id="IPR001036">
    <property type="entry name" value="Acrflvin-R"/>
</dbReference>
<proteinExistence type="predicted"/>
<feature type="transmembrane region" description="Helical" evidence="6">
    <location>
        <begin position="643"/>
        <end position="665"/>
    </location>
</feature>
<dbReference type="PANTHER" id="PTHR33406">
    <property type="entry name" value="MEMBRANE PROTEIN MJ1562-RELATED"/>
    <property type="match status" value="1"/>
</dbReference>
<comment type="subcellular location">
    <subcellularLocation>
        <location evidence="1">Cell membrane</location>
        <topology evidence="1">Multi-pass membrane protein</topology>
    </subcellularLocation>
</comment>
<feature type="transmembrane region" description="Helical" evidence="6">
    <location>
        <begin position="413"/>
        <end position="433"/>
    </location>
</feature>
<evidence type="ECO:0000256" key="4">
    <source>
        <dbReference type="ARBA" id="ARBA00022989"/>
    </source>
</evidence>
<dbReference type="SUPFAM" id="SSF82866">
    <property type="entry name" value="Multidrug efflux transporter AcrB transmembrane domain"/>
    <property type="match status" value="2"/>
</dbReference>
<dbReference type="PANTHER" id="PTHR33406:SF12">
    <property type="entry name" value="BLR2997 PROTEIN"/>
    <property type="match status" value="1"/>
</dbReference>
<dbReference type="RefSeq" id="WP_109681108.1">
    <property type="nucleotide sequence ID" value="NZ_QGGP01000001.1"/>
</dbReference>
<feature type="transmembrane region" description="Helical" evidence="6">
    <location>
        <begin position="712"/>
        <end position="736"/>
    </location>
</feature>
<sequence length="805" mass="91715">MFKLFTKGFWDVIARVILRNKIAILLAIVLATVFFSTQWENMRFTYTEANLLPDDHEVNVVYNDFLKVFGEEGNLVVLGIKDSSLFTVEKLNAWNKLSEEFKSLNEIEAVLSIKDLKKLVKDTENERFELIPFIKDSINSITQLDSLQEELFKQYPFYDNFLFNKNTKTIRTAIYLKKDIVNTSARKDFVFNELLPKVEAFEEATNLDVRISGMPYVRTLNAQNIVDEIGKFIALALGVTSLIFFFFFRSFRATLISLIVVCIGVMWTFGIIGLLNYEITVLTALIPPLIIVIGIPNCIFLINKYQHEVKLHGNKVKSLQRVITKIGNATLMTNVTTASGFATFMLTESTLLKEFGLVASLSILAIFILCLLIIPIIYTFLPYPKDRHLEHLNKRWIGGFVNWMERMVKQRRITIYITSIILLIASMIGIYQIKISGSLIEDMSKEAEFFQDIRFFEEEFNGIMPVEILVDTKRKKGVMKLATLKRMNELEDVILETPELSRPISIVSLVKYSKQAYYNGNPKYYQLPTSQENSFILSYAKNSSSDLNLLNNFVDSTGQYARITTFMKDIGTDKMERIEDNLQAKINKVFPADKYNVTITGKALVFQKGTKYLVKNLAISLSLAIFLISLFMAYMFRSFRMIVVSLVPNLLPLVITAGLMGYLGVPIKPSTILVFSIAFGISVDDTIHFLAKYRQELQANHWKIRKSVYAALRETGVSMFYTSIVLFFGFLVFTFSSFGGTVALGALVSATLLFAMLSNLLLLPSLLLSLERSIANKEVLKEPSINIIPEEDINEDEFENDKNNN</sequence>
<feature type="transmembrane region" description="Helical" evidence="6">
    <location>
        <begin position="322"/>
        <end position="346"/>
    </location>
</feature>
<dbReference type="Proteomes" id="UP000245430">
    <property type="component" value="Unassembled WGS sequence"/>
</dbReference>
<reference evidence="8 9" key="1">
    <citation type="submission" date="2018-05" db="EMBL/GenBank/DDBJ databases">
        <title>Genomic Encyclopedia of Archaeal and Bacterial Type Strains, Phase II (KMG-II): from individual species to whole genera.</title>
        <authorList>
            <person name="Goeker M."/>
        </authorList>
    </citation>
    <scope>NUCLEOTIDE SEQUENCE [LARGE SCALE GENOMIC DNA]</scope>
    <source>
        <strain evidence="8 9">DSM 22637</strain>
    </source>
</reference>
<dbReference type="PRINTS" id="PR00702">
    <property type="entry name" value="ACRIFLAVINRP"/>
</dbReference>
<dbReference type="AlphaFoldDB" id="A0A316DSB6"/>
<evidence type="ECO:0000256" key="3">
    <source>
        <dbReference type="ARBA" id="ARBA00022692"/>
    </source>
</evidence>
<dbReference type="EMBL" id="QGGP01000001">
    <property type="protein sequence ID" value="PWK20855.1"/>
    <property type="molecule type" value="Genomic_DNA"/>
</dbReference>
<dbReference type="GO" id="GO:0022857">
    <property type="term" value="F:transmembrane transporter activity"/>
    <property type="evidence" value="ECO:0007669"/>
    <property type="project" value="InterPro"/>
</dbReference>
<dbReference type="OrthoDB" id="9805018at2"/>
<evidence type="ECO:0000313" key="9">
    <source>
        <dbReference type="Proteomes" id="UP000245430"/>
    </source>
</evidence>
<dbReference type="InterPro" id="IPR000731">
    <property type="entry name" value="SSD"/>
</dbReference>
<feature type="domain" description="SSD" evidence="7">
    <location>
        <begin position="255"/>
        <end position="380"/>
    </location>
</feature>
<organism evidence="8 9">
    <name type="scientific">Xanthomarina spongicola</name>
    <dbReference type="NCBI Taxonomy" id="570520"/>
    <lineage>
        <taxon>Bacteria</taxon>
        <taxon>Pseudomonadati</taxon>
        <taxon>Bacteroidota</taxon>
        <taxon>Flavobacteriia</taxon>
        <taxon>Flavobacteriales</taxon>
        <taxon>Flavobacteriaceae</taxon>
        <taxon>Xanthomarina</taxon>
    </lineage>
</organism>
<evidence type="ECO:0000259" key="7">
    <source>
        <dbReference type="PROSITE" id="PS50156"/>
    </source>
</evidence>